<dbReference type="PANTHER" id="PTHR30237:SF4">
    <property type="entry name" value="LD-CARBOXYPEPTIDASE C-TERMINAL DOMAIN-CONTAINING PROTEIN"/>
    <property type="match status" value="1"/>
</dbReference>
<dbReference type="PIRSF" id="PIRSF028757">
    <property type="entry name" value="LD-carboxypeptidase"/>
    <property type="match status" value="1"/>
</dbReference>
<dbReference type="Gene3D" id="3.50.30.60">
    <property type="entry name" value="LD-carboxypeptidase A C-terminal domain-like"/>
    <property type="match status" value="1"/>
</dbReference>
<dbReference type="SUPFAM" id="SSF52317">
    <property type="entry name" value="Class I glutamine amidotransferase-like"/>
    <property type="match status" value="1"/>
</dbReference>
<dbReference type="OrthoDB" id="5186469at2759"/>
<keyword evidence="2" id="KW-0378">Hydrolase</keyword>
<dbReference type="Pfam" id="PF02016">
    <property type="entry name" value="Peptidase_S66"/>
    <property type="match status" value="1"/>
</dbReference>
<dbReference type="InterPro" id="IPR029062">
    <property type="entry name" value="Class_I_gatase-like"/>
</dbReference>
<comment type="similarity">
    <text evidence="1">Belongs to the peptidase S66 family.</text>
</comment>
<dbReference type="InterPro" id="IPR040921">
    <property type="entry name" value="Peptidase_S66C"/>
</dbReference>
<dbReference type="AlphaFoldDB" id="A0A9P4ITS7"/>
<evidence type="ECO:0000313" key="5">
    <source>
        <dbReference type="EMBL" id="KAF2148569.1"/>
    </source>
</evidence>
<dbReference type="PANTHER" id="PTHR30237">
    <property type="entry name" value="MURAMOYLTETRAPEPTIDE CARBOXYPEPTIDASE"/>
    <property type="match status" value="1"/>
</dbReference>
<proteinExistence type="inferred from homology"/>
<protein>
    <submittedName>
        <fullName evidence="5">Peptidase S66, LD-carboxypeptidase A</fullName>
    </submittedName>
</protein>
<dbReference type="InterPro" id="IPR027461">
    <property type="entry name" value="Carboxypeptidase_A_C_sf"/>
</dbReference>
<gene>
    <name evidence="5" type="ORF">K461DRAFT_324879</name>
</gene>
<dbReference type="Proteomes" id="UP000799439">
    <property type="component" value="Unassembled WGS sequence"/>
</dbReference>
<evidence type="ECO:0000313" key="6">
    <source>
        <dbReference type="Proteomes" id="UP000799439"/>
    </source>
</evidence>
<keyword evidence="6" id="KW-1185">Reference proteome</keyword>
<dbReference type="CDD" id="cd07062">
    <property type="entry name" value="Peptidase_S66_mccF_like"/>
    <property type="match status" value="1"/>
</dbReference>
<evidence type="ECO:0000259" key="3">
    <source>
        <dbReference type="Pfam" id="PF02016"/>
    </source>
</evidence>
<dbReference type="EMBL" id="ML996093">
    <property type="protein sequence ID" value="KAF2148569.1"/>
    <property type="molecule type" value="Genomic_DNA"/>
</dbReference>
<sequence length="345" mass="38215">MSNAQIPRLERGDLIAFVSPSARLNNLFSHRIERGVAFFEKAGYRVRVIFDQLSDDYATGIQQRCDELHQAFRDPEIKAIICTIGGNSCNELLEHLDYDLIRHNPKIFCGFSDITLLHAAFWSQAGLHTFYGPAVITNFADYPTPLSFISENFFSTVCGRGISGPAPVPRSPGWSQEWLDWLDPVTDRTPRTLQPTASKTRWLRPGQATGRLLGGCLPSVMQTLATKYSPNYTGAVLLLETPEAEHRPDAPWGVEQARSALTDLRNAGVLGKITGLVLGRPFLYDQEMTERFEQVVLEQCRGTDFPVLANVDVGHTHPIATLALGCLVRLDSEADAFELLESAVG</sequence>
<evidence type="ECO:0000256" key="1">
    <source>
        <dbReference type="ARBA" id="ARBA00010233"/>
    </source>
</evidence>
<dbReference type="InterPro" id="IPR027478">
    <property type="entry name" value="LdcA_N"/>
</dbReference>
<feature type="domain" description="LD-carboxypeptidase C-terminal" evidence="4">
    <location>
        <begin position="209"/>
        <end position="330"/>
    </location>
</feature>
<dbReference type="GO" id="GO:0016787">
    <property type="term" value="F:hydrolase activity"/>
    <property type="evidence" value="ECO:0007669"/>
    <property type="project" value="UniProtKB-KW"/>
</dbReference>
<accession>A0A9P4ITS7</accession>
<dbReference type="Gene3D" id="3.40.50.10740">
    <property type="entry name" value="Class I glutamine amidotransferase-like"/>
    <property type="match status" value="1"/>
</dbReference>
<feature type="domain" description="LD-carboxypeptidase N-terminal" evidence="3">
    <location>
        <begin position="15"/>
        <end position="132"/>
    </location>
</feature>
<dbReference type="InterPro" id="IPR003507">
    <property type="entry name" value="S66_fam"/>
</dbReference>
<dbReference type="SUPFAM" id="SSF141986">
    <property type="entry name" value="LD-carboxypeptidase A C-terminal domain-like"/>
    <property type="match status" value="1"/>
</dbReference>
<dbReference type="Pfam" id="PF17676">
    <property type="entry name" value="Peptidase_S66C"/>
    <property type="match status" value="1"/>
</dbReference>
<comment type="caution">
    <text evidence="5">The sequence shown here is derived from an EMBL/GenBank/DDBJ whole genome shotgun (WGS) entry which is preliminary data.</text>
</comment>
<reference evidence="5" key="1">
    <citation type="journal article" date="2020" name="Stud. Mycol.">
        <title>101 Dothideomycetes genomes: a test case for predicting lifestyles and emergence of pathogens.</title>
        <authorList>
            <person name="Haridas S."/>
            <person name="Albert R."/>
            <person name="Binder M."/>
            <person name="Bloem J."/>
            <person name="Labutti K."/>
            <person name="Salamov A."/>
            <person name="Andreopoulos B."/>
            <person name="Baker S."/>
            <person name="Barry K."/>
            <person name="Bills G."/>
            <person name="Bluhm B."/>
            <person name="Cannon C."/>
            <person name="Castanera R."/>
            <person name="Culley D."/>
            <person name="Daum C."/>
            <person name="Ezra D."/>
            <person name="Gonzalez J."/>
            <person name="Henrissat B."/>
            <person name="Kuo A."/>
            <person name="Liang C."/>
            <person name="Lipzen A."/>
            <person name="Lutzoni F."/>
            <person name="Magnuson J."/>
            <person name="Mondo S."/>
            <person name="Nolan M."/>
            <person name="Ohm R."/>
            <person name="Pangilinan J."/>
            <person name="Park H.-J."/>
            <person name="Ramirez L."/>
            <person name="Alfaro M."/>
            <person name="Sun H."/>
            <person name="Tritt A."/>
            <person name="Yoshinaga Y."/>
            <person name="Zwiers L.-H."/>
            <person name="Turgeon B."/>
            <person name="Goodwin S."/>
            <person name="Spatafora J."/>
            <person name="Crous P."/>
            <person name="Grigoriev I."/>
        </authorList>
    </citation>
    <scope>NUCLEOTIDE SEQUENCE</scope>
    <source>
        <strain evidence="5">CBS 260.36</strain>
    </source>
</reference>
<organism evidence="5 6">
    <name type="scientific">Myriangium duriaei CBS 260.36</name>
    <dbReference type="NCBI Taxonomy" id="1168546"/>
    <lineage>
        <taxon>Eukaryota</taxon>
        <taxon>Fungi</taxon>
        <taxon>Dikarya</taxon>
        <taxon>Ascomycota</taxon>
        <taxon>Pezizomycotina</taxon>
        <taxon>Dothideomycetes</taxon>
        <taxon>Dothideomycetidae</taxon>
        <taxon>Myriangiales</taxon>
        <taxon>Myriangiaceae</taxon>
        <taxon>Myriangium</taxon>
    </lineage>
</organism>
<evidence type="ECO:0000256" key="2">
    <source>
        <dbReference type="ARBA" id="ARBA00022801"/>
    </source>
</evidence>
<name>A0A9P4ITS7_9PEZI</name>
<evidence type="ECO:0000259" key="4">
    <source>
        <dbReference type="Pfam" id="PF17676"/>
    </source>
</evidence>
<dbReference type="InterPro" id="IPR040449">
    <property type="entry name" value="Peptidase_S66_N"/>
</dbReference>